<dbReference type="EMBL" id="OU963866">
    <property type="protein sequence ID" value="CAH0391114.1"/>
    <property type="molecule type" value="Genomic_DNA"/>
</dbReference>
<dbReference type="SUPFAM" id="SSF53474">
    <property type="entry name" value="alpha/beta-Hydrolases"/>
    <property type="match status" value="1"/>
</dbReference>
<evidence type="ECO:0000256" key="5">
    <source>
        <dbReference type="ARBA" id="ARBA00022801"/>
    </source>
</evidence>
<evidence type="ECO:0000256" key="2">
    <source>
        <dbReference type="ARBA" id="ARBA00022645"/>
    </source>
</evidence>
<evidence type="ECO:0000256" key="4">
    <source>
        <dbReference type="ARBA" id="ARBA00022729"/>
    </source>
</evidence>
<comment type="similarity">
    <text evidence="1 7">Belongs to the peptidase S10 family.</text>
</comment>
<dbReference type="PANTHER" id="PTHR11802:SF472">
    <property type="entry name" value="SERINE CARBOXYPEPTIDASE CPVL-RELATED"/>
    <property type="match status" value="1"/>
</dbReference>
<dbReference type="InterPro" id="IPR001563">
    <property type="entry name" value="Peptidase_S10"/>
</dbReference>
<feature type="signal peptide" evidence="7">
    <location>
        <begin position="1"/>
        <end position="23"/>
    </location>
</feature>
<feature type="chain" id="PRO_5040530386" description="Carboxypeptidase" evidence="7">
    <location>
        <begin position="24"/>
        <end position="468"/>
    </location>
</feature>
<sequence>MEKIRQKWFINLMLTAFLSSVTAFVDGYSRGKNNVPVADSRLTEDDALFLTSYIENGQIEKGQNLAKVPPMLKNVDSFSGYLTVNKSTDSNLFFWFFKSQQGDWRKKPLVVWLQGGPGSSSMFGLFTELGPFFVTKNQKLKRRKYSWHRKYNLVFIDNPVGAGFSFTKKDSGYARDETDVARDLYEALVQLHKLFPTLQRNKLFITGESYAGKYILAIGHKIYQENKVSNFKINLAGLMIGNGWTDPVHIVDQSAFLYRLGLIDSMTRDDFQRKEDEIRDNIRSGQYMLANELREEKWRRIKQITGLKNLFDFVNDSVGDFRPVIKFMNDSKIRKVIHVGNCAFNNGDKTFENLKADLMQSVKPLVEKLLAAKEFPILFFTGQLDILVTHALSVTFYDSLEWPCASEYHKAKRCQFKVGAEIAGYYKTAGTFTEVMVRNTGHMVPTTQPKWAFALMDRFIINSSSFVC</sequence>
<keyword evidence="2 7" id="KW-0121">Carboxypeptidase</keyword>
<dbReference type="Pfam" id="PF00450">
    <property type="entry name" value="Peptidase_S10"/>
    <property type="match status" value="1"/>
</dbReference>
<evidence type="ECO:0000256" key="1">
    <source>
        <dbReference type="ARBA" id="ARBA00009431"/>
    </source>
</evidence>
<protein>
    <recommendedName>
        <fullName evidence="7">Carboxypeptidase</fullName>
        <ecNumber evidence="7">3.4.16.-</ecNumber>
    </recommendedName>
</protein>
<dbReference type="AlphaFoldDB" id="A0A9P0AC13"/>
<dbReference type="InterPro" id="IPR018202">
    <property type="entry name" value="Ser_caboxypep_ser_AS"/>
</dbReference>
<evidence type="ECO:0000256" key="3">
    <source>
        <dbReference type="ARBA" id="ARBA00022670"/>
    </source>
</evidence>
<evidence type="ECO:0000313" key="8">
    <source>
        <dbReference type="EMBL" id="CAH0391114.1"/>
    </source>
</evidence>
<organism evidence="8 9">
    <name type="scientific">Bemisia tabaci</name>
    <name type="common">Sweetpotato whitefly</name>
    <name type="synonym">Aleurodes tabaci</name>
    <dbReference type="NCBI Taxonomy" id="7038"/>
    <lineage>
        <taxon>Eukaryota</taxon>
        <taxon>Metazoa</taxon>
        <taxon>Ecdysozoa</taxon>
        <taxon>Arthropoda</taxon>
        <taxon>Hexapoda</taxon>
        <taxon>Insecta</taxon>
        <taxon>Pterygota</taxon>
        <taxon>Neoptera</taxon>
        <taxon>Paraneoptera</taxon>
        <taxon>Hemiptera</taxon>
        <taxon>Sternorrhyncha</taxon>
        <taxon>Aleyrodoidea</taxon>
        <taxon>Aleyrodidae</taxon>
        <taxon>Aleyrodinae</taxon>
        <taxon>Bemisia</taxon>
    </lineage>
</organism>
<dbReference type="EC" id="3.4.16.-" evidence="7"/>
<keyword evidence="3 7" id="KW-0645">Protease</keyword>
<evidence type="ECO:0000256" key="7">
    <source>
        <dbReference type="RuleBase" id="RU361156"/>
    </source>
</evidence>
<gene>
    <name evidence="8" type="ORF">BEMITA_LOCUS9763</name>
</gene>
<dbReference type="PANTHER" id="PTHR11802">
    <property type="entry name" value="SERINE PROTEASE FAMILY S10 SERINE CARBOXYPEPTIDASE"/>
    <property type="match status" value="1"/>
</dbReference>
<dbReference type="Gene3D" id="3.40.50.1820">
    <property type="entry name" value="alpha/beta hydrolase"/>
    <property type="match status" value="1"/>
</dbReference>
<keyword evidence="4 7" id="KW-0732">Signal</keyword>
<accession>A0A9P0AC13</accession>
<reference evidence="8" key="1">
    <citation type="submission" date="2021-12" db="EMBL/GenBank/DDBJ databases">
        <authorList>
            <person name="King R."/>
        </authorList>
    </citation>
    <scope>NUCLEOTIDE SEQUENCE</scope>
</reference>
<evidence type="ECO:0000313" key="9">
    <source>
        <dbReference type="Proteomes" id="UP001152759"/>
    </source>
</evidence>
<keyword evidence="5 7" id="KW-0378">Hydrolase</keyword>
<keyword evidence="6" id="KW-0325">Glycoprotein</keyword>
<dbReference type="PROSITE" id="PS00131">
    <property type="entry name" value="CARBOXYPEPT_SER_SER"/>
    <property type="match status" value="1"/>
</dbReference>
<proteinExistence type="inferred from homology"/>
<keyword evidence="9" id="KW-1185">Reference proteome</keyword>
<name>A0A9P0AC13_BEMTA</name>
<dbReference type="GO" id="GO:0006508">
    <property type="term" value="P:proteolysis"/>
    <property type="evidence" value="ECO:0007669"/>
    <property type="project" value="UniProtKB-KW"/>
</dbReference>
<dbReference type="PRINTS" id="PR00724">
    <property type="entry name" value="CRBOXYPTASEC"/>
</dbReference>
<dbReference type="Proteomes" id="UP001152759">
    <property type="component" value="Chromosome 5"/>
</dbReference>
<dbReference type="GO" id="GO:0004185">
    <property type="term" value="F:serine-type carboxypeptidase activity"/>
    <property type="evidence" value="ECO:0007669"/>
    <property type="project" value="UniProtKB-UniRule"/>
</dbReference>
<evidence type="ECO:0000256" key="6">
    <source>
        <dbReference type="ARBA" id="ARBA00023180"/>
    </source>
</evidence>
<dbReference type="InterPro" id="IPR029058">
    <property type="entry name" value="AB_hydrolase_fold"/>
</dbReference>